<keyword evidence="1" id="KW-0472">Membrane</keyword>
<feature type="transmembrane region" description="Helical" evidence="1">
    <location>
        <begin position="103"/>
        <end position="124"/>
    </location>
</feature>
<keyword evidence="3" id="KW-1185">Reference proteome</keyword>
<dbReference type="PANTHER" id="PTHR40031">
    <property type="entry name" value="HYPOTHETICAL MEMBRANE SPANNING PROTEIN"/>
    <property type="match status" value="1"/>
</dbReference>
<protein>
    <submittedName>
        <fullName evidence="2">Metal-dependent hydrolase</fullName>
    </submittedName>
</protein>
<sequence>MRGDDLDSITQAALGAVIGEAVVGHKAGKKGAIWGAVLATIPDLDVVVNPLLETTEQIAFHRGPSHSIFLLVIAGFGVGWLLDRRYGDCDAGVSRRDWVTMALLAFLSQPFLDVLTSYGTYLFWPISRNPHAFSSVSIIDPIYTFTLLISLAVALFPKTHPAWRPWATRIGLALSTGYLGLTMIVKLHVGQVFTDELDRQSITYERFEEMPAILNSVLWVGMADSDDDVYVGLYSLLDDDREIDFQRIDKNKELLEPYRGDVRVERLVRFSRGLYTVSPTDDGLLYEDLHVGRQDFWLSDDAPTIFRWELVLDADGQIEEVRRMPERGDINGDTVDRYFDRVLGE</sequence>
<feature type="transmembrane region" description="Helical" evidence="1">
    <location>
        <begin position="65"/>
        <end position="82"/>
    </location>
</feature>
<keyword evidence="2" id="KW-0378">Hydrolase</keyword>
<dbReference type="InterPro" id="IPR007404">
    <property type="entry name" value="YdjM-like"/>
</dbReference>
<dbReference type="PANTHER" id="PTHR40031:SF1">
    <property type="entry name" value="MEMBRANE-BOUND METAL-DEPENDENT HYDROLASE"/>
    <property type="match status" value="1"/>
</dbReference>
<organism evidence="2 3">
    <name type="scientific">Persicimonas caeni</name>
    <dbReference type="NCBI Taxonomy" id="2292766"/>
    <lineage>
        <taxon>Bacteria</taxon>
        <taxon>Deltaproteobacteria</taxon>
        <taxon>Bradymonadales</taxon>
        <taxon>Bradymonadaceae</taxon>
        <taxon>Persicimonas</taxon>
    </lineage>
</organism>
<dbReference type="GO" id="GO:0016787">
    <property type="term" value="F:hydrolase activity"/>
    <property type="evidence" value="ECO:0007669"/>
    <property type="project" value="UniProtKB-KW"/>
</dbReference>
<name>A0A4Y6PM71_PERCE</name>
<dbReference type="InterPro" id="IPR053170">
    <property type="entry name" value="Transcription_regulator"/>
</dbReference>
<evidence type="ECO:0000313" key="3">
    <source>
        <dbReference type="Proteomes" id="UP000315995"/>
    </source>
</evidence>
<evidence type="ECO:0000313" key="2">
    <source>
        <dbReference type="EMBL" id="QDG49381.1"/>
    </source>
</evidence>
<keyword evidence="1" id="KW-1133">Transmembrane helix</keyword>
<accession>A0A4Y6PM71</accession>
<feature type="transmembrane region" description="Helical" evidence="1">
    <location>
        <begin position="136"/>
        <end position="156"/>
    </location>
</feature>
<proteinExistence type="predicted"/>
<accession>A0A5B8XXC6</accession>
<dbReference type="AlphaFoldDB" id="A0A4Y6PM71"/>
<dbReference type="Pfam" id="PF04307">
    <property type="entry name" value="YdjM"/>
    <property type="match status" value="1"/>
</dbReference>
<evidence type="ECO:0000256" key="1">
    <source>
        <dbReference type="SAM" id="Phobius"/>
    </source>
</evidence>
<keyword evidence="1" id="KW-0812">Transmembrane</keyword>
<dbReference type="OrthoDB" id="9781927at2"/>
<dbReference type="EMBL" id="CP041186">
    <property type="protein sequence ID" value="QDG49381.1"/>
    <property type="molecule type" value="Genomic_DNA"/>
</dbReference>
<reference evidence="2 3" key="1">
    <citation type="submission" date="2019-06" db="EMBL/GenBank/DDBJ databases">
        <title>Persicimonas caeni gen. nov., sp. nov., a predatory bacterium isolated from solar saltern.</title>
        <authorList>
            <person name="Wang S."/>
        </authorList>
    </citation>
    <scope>NUCLEOTIDE SEQUENCE [LARGE SCALE GENOMIC DNA]</scope>
    <source>
        <strain evidence="2 3">YN101</strain>
    </source>
</reference>
<gene>
    <name evidence="2" type="ORF">FIV42_01105</name>
</gene>
<dbReference type="Proteomes" id="UP000315995">
    <property type="component" value="Chromosome"/>
</dbReference>